<feature type="transmembrane region" description="Helical" evidence="1">
    <location>
        <begin position="50"/>
        <end position="73"/>
    </location>
</feature>
<dbReference type="Proteomes" id="UP000198553">
    <property type="component" value="Unassembled WGS sequence"/>
</dbReference>
<accession>A0A1H7W176</accession>
<evidence type="ECO:0000256" key="1">
    <source>
        <dbReference type="SAM" id="Phobius"/>
    </source>
</evidence>
<protein>
    <submittedName>
        <fullName evidence="2">Uncharacterized protein</fullName>
    </submittedName>
</protein>
<organism evidence="2 3">
    <name type="scientific">Mesobacillus persicus</name>
    <dbReference type="NCBI Taxonomy" id="930146"/>
    <lineage>
        <taxon>Bacteria</taxon>
        <taxon>Bacillati</taxon>
        <taxon>Bacillota</taxon>
        <taxon>Bacilli</taxon>
        <taxon>Bacillales</taxon>
        <taxon>Bacillaceae</taxon>
        <taxon>Mesobacillus</taxon>
    </lineage>
</organism>
<gene>
    <name evidence="2" type="ORF">SAMN05192533_101214</name>
</gene>
<dbReference type="RefSeq" id="WP_090740327.1">
    <property type="nucleotide sequence ID" value="NZ_FOBW01000001.1"/>
</dbReference>
<evidence type="ECO:0000313" key="3">
    <source>
        <dbReference type="Proteomes" id="UP000198553"/>
    </source>
</evidence>
<sequence length="78" mass="9111">MKKYLPLMVLIFSSALGLSFLLVVLRVIWFPPASMGMMMGKHRMFHHLSYLFSQTFLFTFLIGIIVAIIWLLFKKTNN</sequence>
<dbReference type="AlphaFoldDB" id="A0A1H7W176"/>
<dbReference type="STRING" id="930146.SAMN05192533_101214"/>
<proteinExistence type="predicted"/>
<dbReference type="EMBL" id="FOBW01000001">
    <property type="protein sequence ID" value="SEM15064.1"/>
    <property type="molecule type" value="Genomic_DNA"/>
</dbReference>
<reference evidence="3" key="1">
    <citation type="submission" date="2016-10" db="EMBL/GenBank/DDBJ databases">
        <authorList>
            <person name="Varghese N."/>
            <person name="Submissions S."/>
        </authorList>
    </citation>
    <scope>NUCLEOTIDE SEQUENCE [LARGE SCALE GENOMIC DNA]</scope>
    <source>
        <strain evidence="3">B48,IBRC-M 10115,DSM 25386,CECT 8001</strain>
    </source>
</reference>
<keyword evidence="1" id="KW-1133">Transmembrane helix</keyword>
<feature type="transmembrane region" description="Helical" evidence="1">
    <location>
        <begin position="7"/>
        <end position="30"/>
    </location>
</feature>
<evidence type="ECO:0000313" key="2">
    <source>
        <dbReference type="EMBL" id="SEM15064.1"/>
    </source>
</evidence>
<keyword evidence="3" id="KW-1185">Reference proteome</keyword>
<keyword evidence="1" id="KW-0812">Transmembrane</keyword>
<keyword evidence="1" id="KW-0472">Membrane</keyword>
<dbReference type="OrthoDB" id="2991214at2"/>
<name>A0A1H7W176_9BACI</name>